<dbReference type="Proteomes" id="UP001083770">
    <property type="component" value="Unassembled WGS sequence"/>
</dbReference>
<dbReference type="RefSeq" id="WP_269402155.1">
    <property type="nucleotide sequence ID" value="NZ_JAPWGW010000002.1"/>
</dbReference>
<evidence type="ECO:0000256" key="1">
    <source>
        <dbReference type="ARBA" id="ARBA00009437"/>
    </source>
</evidence>
<dbReference type="PANTHER" id="PTHR30126">
    <property type="entry name" value="HTH-TYPE TRANSCRIPTIONAL REGULATOR"/>
    <property type="match status" value="1"/>
</dbReference>
<dbReference type="SUPFAM" id="SSF46785">
    <property type="entry name" value="Winged helix' DNA-binding domain"/>
    <property type="match status" value="1"/>
</dbReference>
<dbReference type="EMBL" id="JAPWGW010000002">
    <property type="protein sequence ID" value="MCZ4298038.1"/>
    <property type="molecule type" value="Genomic_DNA"/>
</dbReference>
<evidence type="ECO:0000256" key="3">
    <source>
        <dbReference type="ARBA" id="ARBA00023125"/>
    </source>
</evidence>
<evidence type="ECO:0000313" key="6">
    <source>
        <dbReference type="EMBL" id="MCZ4298038.1"/>
    </source>
</evidence>
<organism evidence="6 7">
    <name type="scientific">Henriciella marina</name>
    <dbReference type="NCBI Taxonomy" id="453851"/>
    <lineage>
        <taxon>Bacteria</taxon>
        <taxon>Pseudomonadati</taxon>
        <taxon>Pseudomonadota</taxon>
        <taxon>Alphaproteobacteria</taxon>
        <taxon>Hyphomonadales</taxon>
        <taxon>Hyphomonadaceae</taxon>
        <taxon>Henriciella</taxon>
    </lineage>
</organism>
<dbReference type="InterPro" id="IPR000847">
    <property type="entry name" value="LysR_HTH_N"/>
</dbReference>
<accession>A0ABT4LWY7</accession>
<evidence type="ECO:0000256" key="4">
    <source>
        <dbReference type="ARBA" id="ARBA00023163"/>
    </source>
</evidence>
<keyword evidence="2" id="KW-0805">Transcription regulation</keyword>
<dbReference type="PRINTS" id="PR00039">
    <property type="entry name" value="HTHLYSR"/>
</dbReference>
<sequence length="298" mass="32854">MLNATWLETFTVLCETGHFTQAARKLAMTQPGVSQQLRKLEHQMGQSLIAQHGKTFSLTPAGEAVFALGQQRRREERQLREMIEADDPGKGAAHLACSGGFAMMLYPKLAPLMQASHELEIHLHAAPEATVLTGVLDGQFDLGLLSHDPDHPRLSANLIGREELCLILPAADMPEGVTFAGLEARGFIAHPDGFAYANDLFSLNFPDEFQGADRLRLRGYLNQMSQIPAPVADGAGYTLLPRSGVDAFRQPERLAVASLPRQIHHELWLVQRRSRPLSARLQALASVMRELARNLSEK</sequence>
<dbReference type="Pfam" id="PF03466">
    <property type="entry name" value="LysR_substrate"/>
    <property type="match status" value="1"/>
</dbReference>
<dbReference type="Gene3D" id="3.40.190.10">
    <property type="entry name" value="Periplasmic binding protein-like II"/>
    <property type="match status" value="2"/>
</dbReference>
<dbReference type="InterPro" id="IPR005119">
    <property type="entry name" value="LysR_subst-bd"/>
</dbReference>
<evidence type="ECO:0000313" key="7">
    <source>
        <dbReference type="Proteomes" id="UP001083770"/>
    </source>
</evidence>
<dbReference type="PROSITE" id="PS50931">
    <property type="entry name" value="HTH_LYSR"/>
    <property type="match status" value="1"/>
</dbReference>
<reference evidence="6" key="1">
    <citation type="submission" date="2022-12" db="EMBL/GenBank/DDBJ databases">
        <title>Bacterial isolates from different developmental stages of Nematostella vectensis.</title>
        <authorList>
            <person name="Fraune S."/>
        </authorList>
    </citation>
    <scope>NUCLEOTIDE SEQUENCE</scope>
    <source>
        <strain evidence="6">G21632-S1</strain>
    </source>
</reference>
<keyword evidence="3" id="KW-0238">DNA-binding</keyword>
<dbReference type="Gene3D" id="1.10.10.10">
    <property type="entry name" value="Winged helix-like DNA-binding domain superfamily/Winged helix DNA-binding domain"/>
    <property type="match status" value="1"/>
</dbReference>
<dbReference type="CDD" id="cd05466">
    <property type="entry name" value="PBP2_LTTR_substrate"/>
    <property type="match status" value="1"/>
</dbReference>
<evidence type="ECO:0000259" key="5">
    <source>
        <dbReference type="PROSITE" id="PS50931"/>
    </source>
</evidence>
<gene>
    <name evidence="6" type="ORF">O4G74_08215</name>
</gene>
<dbReference type="InterPro" id="IPR036388">
    <property type="entry name" value="WH-like_DNA-bd_sf"/>
</dbReference>
<comment type="similarity">
    <text evidence="1">Belongs to the LysR transcriptional regulatory family.</text>
</comment>
<dbReference type="SUPFAM" id="SSF53850">
    <property type="entry name" value="Periplasmic binding protein-like II"/>
    <property type="match status" value="1"/>
</dbReference>
<feature type="domain" description="HTH lysR-type" evidence="5">
    <location>
        <begin position="2"/>
        <end position="59"/>
    </location>
</feature>
<proteinExistence type="inferred from homology"/>
<dbReference type="PANTHER" id="PTHR30126:SF99">
    <property type="entry name" value="TRANSCRIPTIONAL REGULATOR LYSR FAMILY"/>
    <property type="match status" value="1"/>
</dbReference>
<keyword evidence="7" id="KW-1185">Reference proteome</keyword>
<keyword evidence="4" id="KW-0804">Transcription</keyword>
<name>A0ABT4LWY7_9PROT</name>
<evidence type="ECO:0000256" key="2">
    <source>
        <dbReference type="ARBA" id="ARBA00023015"/>
    </source>
</evidence>
<dbReference type="Pfam" id="PF00126">
    <property type="entry name" value="HTH_1"/>
    <property type="match status" value="1"/>
</dbReference>
<protein>
    <submittedName>
        <fullName evidence="6">LysR family transcriptional regulator</fullName>
    </submittedName>
</protein>
<comment type="caution">
    <text evidence="6">The sequence shown here is derived from an EMBL/GenBank/DDBJ whole genome shotgun (WGS) entry which is preliminary data.</text>
</comment>
<dbReference type="InterPro" id="IPR036390">
    <property type="entry name" value="WH_DNA-bd_sf"/>
</dbReference>